<evidence type="ECO:0000256" key="2">
    <source>
        <dbReference type="ARBA" id="ARBA00022840"/>
    </source>
</evidence>
<evidence type="ECO:0000313" key="4">
    <source>
        <dbReference type="Proteomes" id="UP000593915"/>
    </source>
</evidence>
<dbReference type="SUPFAM" id="SSF48452">
    <property type="entry name" value="TPR-like"/>
    <property type="match status" value="1"/>
</dbReference>
<keyword evidence="1" id="KW-0547">Nucleotide-binding</keyword>
<proteinExistence type="predicted"/>
<keyword evidence="2" id="KW-0067">ATP-binding</keyword>
<dbReference type="RefSeq" id="WP_194076017.1">
    <property type="nucleotide sequence ID" value="NZ_CP061839.1"/>
</dbReference>
<dbReference type="InterPro" id="IPR011990">
    <property type="entry name" value="TPR-like_helical_dom_sf"/>
</dbReference>
<name>A0A7S7AVS4_9SPIR</name>
<dbReference type="EMBL" id="CP061839">
    <property type="protein sequence ID" value="QOW60500.1"/>
    <property type="molecule type" value="Genomic_DNA"/>
</dbReference>
<evidence type="ECO:0000256" key="1">
    <source>
        <dbReference type="ARBA" id="ARBA00022741"/>
    </source>
</evidence>
<dbReference type="GO" id="GO:0004016">
    <property type="term" value="F:adenylate cyclase activity"/>
    <property type="evidence" value="ECO:0007669"/>
    <property type="project" value="TreeGrafter"/>
</dbReference>
<evidence type="ECO:0000313" key="3">
    <source>
        <dbReference type="EMBL" id="QOW60500.1"/>
    </source>
</evidence>
<gene>
    <name evidence="3" type="ORF">IFE08_11920</name>
</gene>
<dbReference type="Proteomes" id="UP000593915">
    <property type="component" value="Chromosome"/>
</dbReference>
<dbReference type="PANTHER" id="PTHR16305">
    <property type="entry name" value="TESTICULAR SOLUBLE ADENYLYL CYCLASE"/>
    <property type="match status" value="1"/>
</dbReference>
<sequence length="1402" mass="161609">MDIINERYGIIKELNSKTSDIRSFIAEDLNSSERKRFKLNIVKTTAFENSFMEFLRNKFFLIKQIDCSLFSKLYDFTRLISINGVKTIEDSYIYTCERVDSATYLLEFLKTASWEEILQITVLICKALNYLCKYEMEYKNFNLKNIYVLKTEKKLTIKLQDIITYKLLENIELIEYKNINKDYFEYDVESFAVILLSLLARRQLSNLDIPDFSSIKTSCLKLCTDKNDKKIAECLFGICNKAISSMTDHTTYLFHHIILDINKQLQRTFSVACKAARKDKFISPKTIGRYKEKNKLLSSFYNLYNNVSDNNVCFITAQLGAGKTSFLAELNFLFSLEKCDVYNFPNLGNFNEEQFLIHLMRTMLMNVPLNTVNVLEKEILEGIEILTKGKYPAHKLNMLKYRLINRISNLIAERTASKVAVFIVDDIHLGADFILNLFLHLAVESVNHKKIMLIFSYDEFGIKQNVQAQKMVEVLTAQDNTQKINLCNLSEYETGVLIRHLLQVRHVPYVLINKIYSHTSGSPLFVTEVVKELVYNGDIKKNEITEICMLSNNILDVSLPIQISSNIEQAVKTHLKNLNTEELLLLNAMSIFQNVFTLDDIVNIAAFKKADIKKYFYNFLGNNIIAKADSGLSSEYIIVNNILHNTLYAELDPEYKVASHKKIAGIIKQKSKININEYIWHAERAGLAEEVVDYCIKHEAVIKKTHTVSAVISIFEKIYTLICETDTDKQLYVLLLLAEAYIDTENVFDCANKILQAEMLLNKRISNKNLIALLYITKTNYEILINVDSRSIEKTLDIAEQAAKKAGDKFVTLSFLKVKSKFLQYSRRHAEGIRVAKKVVKLCGDIKKYQFLKAGALLELGNNFYYSGNFNKAEKIYIEAVKTASKARNFKVKNFALNNLAIIYLNLYQNFSKALSFYNDIIDKSEGYNNVSTKVLAMLNISTLKASAGEYIEAYDLCMDAIKKIKQNQLYNRYLFAYTLLYDFLSVFDDYNAALACKIKIDTMLQDKRILQRPAYIISYTQTSAKIASVFAEYEKEKNLLEKCLEANNFRFAIKKLFMEACLETNKLISKKTDDISALQNIYTAMFTESKYVKLLHLVFYNVLESVRRLIILRRDMDFTPILKYIVKNKISDLSDILKSRMLFILSFIEKEKAEEHLLKALALNSEEFCSFSIDINTELALLYLNSGNTVMGIVRFAEVQKIIGTVMNLMPINKQRAFFNSNRYGRAFDIIDDYLNKKLKPDYRNYNKKFSLKRIQTVLTANTLTLLKNNREFLTDIVNIEKSKTKFKNKTAEDVILKFSNNFLQNIKIFLDFISLNLLATAYDVFIVDNENNIESLFSFGQCKSIEKIAQILKNSVGNQDNVLENENLPAHILLPIKCKNINPMENNICAYLVGTSKNPL</sequence>
<accession>A0A7S7AVS4</accession>
<dbReference type="SUPFAM" id="SSF52540">
    <property type="entry name" value="P-loop containing nucleoside triphosphate hydrolases"/>
    <property type="match status" value="1"/>
</dbReference>
<dbReference type="GO" id="GO:0005737">
    <property type="term" value="C:cytoplasm"/>
    <property type="evidence" value="ECO:0007669"/>
    <property type="project" value="TreeGrafter"/>
</dbReference>
<dbReference type="GO" id="GO:0005524">
    <property type="term" value="F:ATP binding"/>
    <property type="evidence" value="ECO:0007669"/>
    <property type="project" value="UniProtKB-KW"/>
</dbReference>
<dbReference type="Gene3D" id="1.25.40.10">
    <property type="entry name" value="Tetratricopeptide repeat domain"/>
    <property type="match status" value="1"/>
</dbReference>
<dbReference type="InterPro" id="IPR027417">
    <property type="entry name" value="P-loop_NTPase"/>
</dbReference>
<dbReference type="PANTHER" id="PTHR16305:SF28">
    <property type="entry name" value="GUANYLATE CYCLASE DOMAIN-CONTAINING PROTEIN"/>
    <property type="match status" value="1"/>
</dbReference>
<reference evidence="3 4" key="1">
    <citation type="submission" date="2020-09" db="EMBL/GenBank/DDBJ databases">
        <title>Characterization of Treponema spp. from bovine digital dermatitis in Korea.</title>
        <authorList>
            <person name="Espiritu H.M."/>
            <person name="Cho Y.I."/>
            <person name="Mamuad L."/>
        </authorList>
    </citation>
    <scope>NUCLEOTIDE SEQUENCE [LARGE SCALE GENOMIC DNA]</scope>
    <source>
        <strain evidence="3 4">KS1</strain>
    </source>
</reference>
<dbReference type="InterPro" id="IPR011009">
    <property type="entry name" value="Kinase-like_dom_sf"/>
</dbReference>
<protein>
    <submittedName>
        <fullName evidence="3">Uncharacterized protein</fullName>
    </submittedName>
</protein>
<dbReference type="SUPFAM" id="SSF56112">
    <property type="entry name" value="Protein kinase-like (PK-like)"/>
    <property type="match status" value="1"/>
</dbReference>
<organism evidence="3 4">
    <name type="scientific">Treponema pedis</name>
    <dbReference type="NCBI Taxonomy" id="409322"/>
    <lineage>
        <taxon>Bacteria</taxon>
        <taxon>Pseudomonadati</taxon>
        <taxon>Spirochaetota</taxon>
        <taxon>Spirochaetia</taxon>
        <taxon>Spirochaetales</taxon>
        <taxon>Treponemataceae</taxon>
        <taxon>Treponema</taxon>
    </lineage>
</organism>